<feature type="signal peptide" evidence="2">
    <location>
        <begin position="1"/>
        <end position="20"/>
    </location>
</feature>
<evidence type="ECO:0000313" key="4">
    <source>
        <dbReference type="Proteomes" id="UP000179797"/>
    </source>
</evidence>
<protein>
    <recommendedName>
        <fullName evidence="5">Transporter</fullName>
    </recommendedName>
</protein>
<keyword evidence="2" id="KW-0732">Signal</keyword>
<dbReference type="PANTHER" id="PTHR30203">
    <property type="entry name" value="OUTER MEMBRANE CATION EFFLUX PROTEIN"/>
    <property type="match status" value="1"/>
</dbReference>
<dbReference type="EMBL" id="JRYR02000001">
    <property type="protein sequence ID" value="OHX66835.1"/>
    <property type="molecule type" value="Genomic_DNA"/>
</dbReference>
<gene>
    <name evidence="3" type="ORF">NH26_10940</name>
</gene>
<dbReference type="AlphaFoldDB" id="A0A1S1Z151"/>
<sequence length="422" mass="48905">MQKVLLGLIILCLQFTTAYAQEKQNQLSLTISQGEEIFLENNLTLIADRHNIDIAKAEIIQAKAWPNPEVAFELAMYDNQDNIWFRTDSEAQRVFEISQLIEMGGKRKKRTEIAKKEAEIAEYEFYTTLRDLRTDLRALMVELHYLQEKSKSYKNVIEPLEKLITVYKEQSEKGNIAKAEVVRLKALLLDAKKGWLDIEQEATDVSSQLKVLLNLQPQVALNITLPTLNYGEQLADPELWVNEAQEHRLDYRIEQLRLQQVGESLALEKAENIPDIELGTMYDRRGAHQSDYWALQIAFDLPVWNRNKGGIQAAKIAQEQQQIKVTQVENQLQIDVYNAAQKLNQITRMYESLDPELSEEMKAVMESVTKSYQRHEISLIEFIDFFESYKENLSQLFDTEYALFSALELINYTVGKDIYPIQ</sequence>
<dbReference type="OrthoDB" id="9791261at2"/>
<accession>A0A1S1Z151</accession>
<evidence type="ECO:0008006" key="5">
    <source>
        <dbReference type="Google" id="ProtNLM"/>
    </source>
</evidence>
<organism evidence="3 4">
    <name type="scientific">Flammeovirga pacifica</name>
    <dbReference type="NCBI Taxonomy" id="915059"/>
    <lineage>
        <taxon>Bacteria</taxon>
        <taxon>Pseudomonadati</taxon>
        <taxon>Bacteroidota</taxon>
        <taxon>Cytophagia</taxon>
        <taxon>Cytophagales</taxon>
        <taxon>Flammeovirgaceae</taxon>
        <taxon>Flammeovirga</taxon>
    </lineage>
</organism>
<feature type="chain" id="PRO_5010298660" description="Transporter" evidence="2">
    <location>
        <begin position="21"/>
        <end position="422"/>
    </location>
</feature>
<keyword evidence="4" id="KW-1185">Reference proteome</keyword>
<proteinExistence type="inferred from homology"/>
<name>A0A1S1Z151_FLAPC</name>
<comment type="caution">
    <text evidence="3">The sequence shown here is derived from an EMBL/GenBank/DDBJ whole genome shotgun (WGS) entry which is preliminary data.</text>
</comment>
<dbReference type="STRING" id="915059.NH26_10940"/>
<evidence type="ECO:0000256" key="2">
    <source>
        <dbReference type="SAM" id="SignalP"/>
    </source>
</evidence>
<dbReference type="InterPro" id="IPR010131">
    <property type="entry name" value="MdtP/NodT-like"/>
</dbReference>
<dbReference type="Gene3D" id="1.20.1600.10">
    <property type="entry name" value="Outer membrane efflux proteins (OEP)"/>
    <property type="match status" value="1"/>
</dbReference>
<dbReference type="GO" id="GO:0015562">
    <property type="term" value="F:efflux transmembrane transporter activity"/>
    <property type="evidence" value="ECO:0007669"/>
    <property type="project" value="InterPro"/>
</dbReference>
<dbReference type="PANTHER" id="PTHR30203:SF23">
    <property type="entry name" value="OUTER MEMBRANE EFFLUX PROTEIN"/>
    <property type="match status" value="1"/>
</dbReference>
<dbReference type="Proteomes" id="UP000179797">
    <property type="component" value="Unassembled WGS sequence"/>
</dbReference>
<comment type="similarity">
    <text evidence="1">Belongs to the outer membrane factor (OMF) (TC 1.B.17) family.</text>
</comment>
<evidence type="ECO:0000313" key="3">
    <source>
        <dbReference type="EMBL" id="OHX66835.1"/>
    </source>
</evidence>
<reference evidence="3 4" key="1">
    <citation type="journal article" date="2012" name="Int. J. Syst. Evol. Microbiol.">
        <title>Flammeovirga pacifica sp. nov., isolated from deep-sea sediment.</title>
        <authorList>
            <person name="Xu H."/>
            <person name="Fu Y."/>
            <person name="Yang N."/>
            <person name="Ding Z."/>
            <person name="Lai Q."/>
            <person name="Zeng R."/>
        </authorList>
    </citation>
    <scope>NUCLEOTIDE SEQUENCE [LARGE SCALE GENOMIC DNA]</scope>
    <source>
        <strain evidence="4">DSM 24597 / LMG 26175 / WPAGA1</strain>
    </source>
</reference>
<evidence type="ECO:0000256" key="1">
    <source>
        <dbReference type="ARBA" id="ARBA00007613"/>
    </source>
</evidence>
<dbReference type="InterPro" id="IPR003423">
    <property type="entry name" value="OMP_efflux"/>
</dbReference>
<dbReference type="RefSeq" id="WP_044222920.1">
    <property type="nucleotide sequence ID" value="NZ_JRYR02000001.1"/>
</dbReference>
<dbReference type="Pfam" id="PF02321">
    <property type="entry name" value="OEP"/>
    <property type="match status" value="1"/>
</dbReference>
<dbReference type="SUPFAM" id="SSF56954">
    <property type="entry name" value="Outer membrane efflux proteins (OEP)"/>
    <property type="match status" value="1"/>
</dbReference>